<sequence>MRKAEVLALLRESGGYLSGQELCGRLGVSRTAVWKIINQLKEEGYGIEAAPNRGYRLLASPDLLGEGEIASRLRTKWAGRNLIFRQTTGSTNTDAKAEAEKGAPEGTLVVSERQETGRGRRGRQWFSPEGSNLYFTLLLRPACAPDQASMLTLVMALAAAEAVREQGLDAGIKWPNDIVVSGKKVCGILTEMSAEPDFIHYVVIGTGINVNQSFFPEEIAETATSLRLEKGERIVRAQLLADVMKRFEAAYARFLETRDLSGIRADYERLLLNKDRPVRVLDPKGEYEGTAAGINDNGELLVTRQDGSTECVYAGEVSVRGIYGYV</sequence>
<comment type="caution">
    <text evidence="8">The sequence shown here is derived from an EMBL/GenBank/DDBJ whole genome shotgun (WGS) entry which is preliminary data.</text>
</comment>
<proteinExistence type="inferred from homology"/>
<dbReference type="Pfam" id="PF02237">
    <property type="entry name" value="BPL_C"/>
    <property type="match status" value="1"/>
</dbReference>
<evidence type="ECO:0000256" key="1">
    <source>
        <dbReference type="ARBA" id="ARBA00022598"/>
    </source>
</evidence>
<evidence type="ECO:0000259" key="7">
    <source>
        <dbReference type="PROSITE" id="PS51733"/>
    </source>
</evidence>
<organism evidence="8 9">
    <name type="scientific">Candidatus Eisenbergiella pullistercoris</name>
    <dbReference type="NCBI Taxonomy" id="2838555"/>
    <lineage>
        <taxon>Bacteria</taxon>
        <taxon>Bacillati</taxon>
        <taxon>Bacillota</taxon>
        <taxon>Clostridia</taxon>
        <taxon>Lachnospirales</taxon>
        <taxon>Lachnospiraceae</taxon>
        <taxon>Eisenbergiella</taxon>
    </lineage>
</organism>
<dbReference type="GO" id="GO:0005737">
    <property type="term" value="C:cytoplasm"/>
    <property type="evidence" value="ECO:0007669"/>
    <property type="project" value="TreeGrafter"/>
</dbReference>
<dbReference type="InterPro" id="IPR030855">
    <property type="entry name" value="Bifunct_BirA"/>
</dbReference>
<dbReference type="InterPro" id="IPR004408">
    <property type="entry name" value="Biotin_CoA_COase_ligase"/>
</dbReference>
<accession>A0A9D1YQL8</accession>
<evidence type="ECO:0000256" key="4">
    <source>
        <dbReference type="ARBA" id="ARBA00023267"/>
    </source>
</evidence>
<dbReference type="Gene3D" id="2.30.30.100">
    <property type="match status" value="1"/>
</dbReference>
<feature type="binding site" evidence="5">
    <location>
        <begin position="118"/>
        <end position="120"/>
    </location>
    <ligand>
        <name>biotin</name>
        <dbReference type="ChEBI" id="CHEBI:57586"/>
    </ligand>
</feature>
<dbReference type="GO" id="GO:0006355">
    <property type="term" value="P:regulation of DNA-templated transcription"/>
    <property type="evidence" value="ECO:0007669"/>
    <property type="project" value="UniProtKB-UniRule"/>
</dbReference>
<dbReference type="PANTHER" id="PTHR12835">
    <property type="entry name" value="BIOTIN PROTEIN LIGASE"/>
    <property type="match status" value="1"/>
</dbReference>
<dbReference type="Proteomes" id="UP000824007">
    <property type="component" value="Unassembled WGS sequence"/>
</dbReference>
<dbReference type="GO" id="GO:0003677">
    <property type="term" value="F:DNA binding"/>
    <property type="evidence" value="ECO:0007669"/>
    <property type="project" value="UniProtKB-UniRule"/>
</dbReference>
<feature type="binding site" evidence="5">
    <location>
        <position position="114"/>
    </location>
    <ligand>
        <name>biotin</name>
        <dbReference type="ChEBI" id="CHEBI:57586"/>
    </ligand>
</feature>
<dbReference type="PANTHER" id="PTHR12835:SF5">
    <property type="entry name" value="BIOTIN--PROTEIN LIGASE"/>
    <property type="match status" value="1"/>
</dbReference>
<protein>
    <recommendedName>
        <fullName evidence="5">Bifunctional ligase/repressor BirA</fullName>
    </recommendedName>
    <alternativeName>
        <fullName evidence="5">Biotin--[acetyl-CoA-carboxylase] ligase</fullName>
        <ecNumber evidence="5">6.3.4.15</ecNumber>
    </alternativeName>
    <alternativeName>
        <fullName evidence="5">Biotin--protein ligase</fullName>
    </alternativeName>
    <alternativeName>
        <fullName evidence="5">Biotin-[acetyl-CoA carboxylase] synthetase</fullName>
    </alternativeName>
</protein>
<keyword evidence="2 5" id="KW-0547">Nucleotide-binding</keyword>
<dbReference type="InterPro" id="IPR013196">
    <property type="entry name" value="HTH_11"/>
</dbReference>
<evidence type="ECO:0000256" key="5">
    <source>
        <dbReference type="HAMAP-Rule" id="MF_00978"/>
    </source>
</evidence>
<dbReference type="Gene3D" id="3.30.930.10">
    <property type="entry name" value="Bira Bifunctional Protein, Domain 2"/>
    <property type="match status" value="1"/>
</dbReference>
<dbReference type="Pfam" id="PF08279">
    <property type="entry name" value="HTH_11"/>
    <property type="match status" value="1"/>
</dbReference>
<dbReference type="InterPro" id="IPR045864">
    <property type="entry name" value="aa-tRNA-synth_II/BPL/LPL"/>
</dbReference>
<comment type="catalytic activity">
    <reaction evidence="5">
        <text>biotin + L-lysyl-[protein] + ATP = N(6)-biotinyl-L-lysyl-[protein] + AMP + diphosphate + H(+)</text>
        <dbReference type="Rhea" id="RHEA:11756"/>
        <dbReference type="Rhea" id="RHEA-COMP:9752"/>
        <dbReference type="Rhea" id="RHEA-COMP:10505"/>
        <dbReference type="ChEBI" id="CHEBI:15378"/>
        <dbReference type="ChEBI" id="CHEBI:29969"/>
        <dbReference type="ChEBI" id="CHEBI:30616"/>
        <dbReference type="ChEBI" id="CHEBI:33019"/>
        <dbReference type="ChEBI" id="CHEBI:57586"/>
        <dbReference type="ChEBI" id="CHEBI:83144"/>
        <dbReference type="ChEBI" id="CHEBI:456215"/>
        <dbReference type="EC" id="6.3.4.15"/>
    </reaction>
</comment>
<dbReference type="NCBIfam" id="TIGR00121">
    <property type="entry name" value="birA_ligase"/>
    <property type="match status" value="1"/>
</dbReference>
<dbReference type="CDD" id="cd16442">
    <property type="entry name" value="BPL"/>
    <property type="match status" value="1"/>
</dbReference>
<dbReference type="InterPro" id="IPR008988">
    <property type="entry name" value="Transcriptional_repressor_C"/>
</dbReference>
<dbReference type="PROSITE" id="PS51733">
    <property type="entry name" value="BPL_LPL_CATALYTIC"/>
    <property type="match status" value="1"/>
</dbReference>
<dbReference type="Pfam" id="PF03099">
    <property type="entry name" value="BPL_LplA_LipB"/>
    <property type="match status" value="1"/>
</dbReference>
<keyword evidence="1 5" id="KW-0436">Ligase</keyword>
<dbReference type="Gene3D" id="1.10.10.10">
    <property type="entry name" value="Winged helix-like DNA-binding domain superfamily/Winged helix DNA-binding domain"/>
    <property type="match status" value="1"/>
</dbReference>
<evidence type="ECO:0000256" key="6">
    <source>
        <dbReference type="SAM" id="MobiDB-lite"/>
    </source>
</evidence>
<keyword evidence="5" id="KW-0238">DNA-binding</keyword>
<keyword evidence="4 5" id="KW-0092">Biotin</keyword>
<dbReference type="InterPro" id="IPR036390">
    <property type="entry name" value="WH_DNA-bd_sf"/>
</dbReference>
<reference evidence="8" key="2">
    <citation type="submission" date="2021-04" db="EMBL/GenBank/DDBJ databases">
        <authorList>
            <person name="Gilroy R."/>
        </authorList>
    </citation>
    <scope>NUCLEOTIDE SEQUENCE</scope>
    <source>
        <strain evidence="8">ChiSxjej3B15-24422</strain>
    </source>
</reference>
<dbReference type="SUPFAM" id="SSF50037">
    <property type="entry name" value="C-terminal domain of transcriptional repressors"/>
    <property type="match status" value="1"/>
</dbReference>
<keyword evidence="5" id="KW-0804">Transcription</keyword>
<dbReference type="GO" id="GO:0009249">
    <property type="term" value="P:protein lipoylation"/>
    <property type="evidence" value="ECO:0007669"/>
    <property type="project" value="UniProtKB-ARBA"/>
</dbReference>
<dbReference type="GO" id="GO:0016740">
    <property type="term" value="F:transferase activity"/>
    <property type="evidence" value="ECO:0007669"/>
    <property type="project" value="UniProtKB-ARBA"/>
</dbReference>
<evidence type="ECO:0000256" key="2">
    <source>
        <dbReference type="ARBA" id="ARBA00022741"/>
    </source>
</evidence>
<feature type="DNA-binding region" description="H-T-H motif" evidence="5">
    <location>
        <begin position="19"/>
        <end position="38"/>
    </location>
</feature>
<reference evidence="8" key="1">
    <citation type="journal article" date="2021" name="PeerJ">
        <title>Extensive microbial diversity within the chicken gut microbiome revealed by metagenomics and culture.</title>
        <authorList>
            <person name="Gilroy R."/>
            <person name="Ravi A."/>
            <person name="Getino M."/>
            <person name="Pursley I."/>
            <person name="Horton D.L."/>
            <person name="Alikhan N.F."/>
            <person name="Baker D."/>
            <person name="Gharbi K."/>
            <person name="Hall N."/>
            <person name="Watson M."/>
            <person name="Adriaenssens E.M."/>
            <person name="Foster-Nyarko E."/>
            <person name="Jarju S."/>
            <person name="Secka A."/>
            <person name="Antonio M."/>
            <person name="Oren A."/>
            <person name="Chaudhuri R.R."/>
            <person name="La Ragione R."/>
            <person name="Hildebrand F."/>
            <person name="Pallen M.J."/>
        </authorList>
    </citation>
    <scope>NUCLEOTIDE SEQUENCE</scope>
    <source>
        <strain evidence="8">ChiSxjej3B15-24422</strain>
    </source>
</reference>
<dbReference type="GO" id="GO:0004077">
    <property type="term" value="F:biotin--[biotin carboxyl-carrier protein] ligase activity"/>
    <property type="evidence" value="ECO:0007669"/>
    <property type="project" value="UniProtKB-UniRule"/>
</dbReference>
<keyword evidence="5" id="KW-0678">Repressor</keyword>
<dbReference type="EC" id="6.3.4.15" evidence="5"/>
<comment type="similarity">
    <text evidence="5">Belongs to the biotin--protein ligase family.</text>
</comment>
<dbReference type="InterPro" id="IPR003142">
    <property type="entry name" value="BPL_C"/>
</dbReference>
<gene>
    <name evidence="5" type="primary">birA</name>
    <name evidence="8" type="ORF">H9831_08690</name>
</gene>
<dbReference type="SUPFAM" id="SSF55681">
    <property type="entry name" value="Class II aaRS and biotin synthetases"/>
    <property type="match status" value="1"/>
</dbReference>
<dbReference type="InterPro" id="IPR004143">
    <property type="entry name" value="BPL_LPL_catalytic"/>
</dbReference>
<name>A0A9D1YQL8_9FIRM</name>
<comment type="function">
    <text evidence="5">Acts both as a biotin--[acetyl-CoA-carboxylase] ligase and a repressor.</text>
</comment>
<evidence type="ECO:0000256" key="3">
    <source>
        <dbReference type="ARBA" id="ARBA00022840"/>
    </source>
</evidence>
<dbReference type="InterPro" id="IPR036388">
    <property type="entry name" value="WH-like_DNA-bd_sf"/>
</dbReference>
<dbReference type="AlphaFoldDB" id="A0A9D1YQL8"/>
<dbReference type="GO" id="GO:0005524">
    <property type="term" value="F:ATP binding"/>
    <property type="evidence" value="ECO:0007669"/>
    <property type="project" value="UniProtKB-UniRule"/>
</dbReference>
<feature type="domain" description="BPL/LPL catalytic" evidence="7">
    <location>
        <begin position="67"/>
        <end position="255"/>
    </location>
</feature>
<keyword evidence="5" id="KW-0805">Transcription regulation</keyword>
<dbReference type="EMBL" id="DXDD01000106">
    <property type="protein sequence ID" value="HIY60739.1"/>
    <property type="molecule type" value="Genomic_DNA"/>
</dbReference>
<dbReference type="HAMAP" id="MF_00978">
    <property type="entry name" value="Bifunct_BirA"/>
    <property type="match status" value="1"/>
</dbReference>
<dbReference type="SUPFAM" id="SSF46785">
    <property type="entry name" value="Winged helix' DNA-binding domain"/>
    <property type="match status" value="1"/>
</dbReference>
<feature type="region of interest" description="Disordered" evidence="6">
    <location>
        <begin position="88"/>
        <end position="123"/>
    </location>
</feature>
<evidence type="ECO:0000313" key="8">
    <source>
        <dbReference type="EMBL" id="HIY60739.1"/>
    </source>
</evidence>
<feature type="binding site" evidence="5">
    <location>
        <position position="184"/>
    </location>
    <ligand>
        <name>biotin</name>
        <dbReference type="ChEBI" id="CHEBI:57586"/>
    </ligand>
</feature>
<evidence type="ECO:0000313" key="9">
    <source>
        <dbReference type="Proteomes" id="UP000824007"/>
    </source>
</evidence>
<keyword evidence="3 5" id="KW-0067">ATP-binding</keyword>
<feature type="binding site" evidence="5">
    <location>
        <begin position="90"/>
        <end position="92"/>
    </location>
    <ligand>
        <name>biotin</name>
        <dbReference type="ChEBI" id="CHEBI:57586"/>
    </ligand>
</feature>